<dbReference type="RefSeq" id="WP_008473399.1">
    <property type="nucleotide sequence ID" value="NZ_AYZO01000001.1"/>
</dbReference>
<dbReference type="Proteomes" id="UP000051521">
    <property type="component" value="Unassembled WGS sequence"/>
</dbReference>
<dbReference type="STRING" id="1423751.FC38_GL000059"/>
<evidence type="ECO:0000256" key="6">
    <source>
        <dbReference type="ARBA" id="ARBA00023310"/>
    </source>
</evidence>
<keyword evidence="5 7" id="KW-0472">Membrane</keyword>
<comment type="subcellular location">
    <subcellularLocation>
        <location evidence="7">Cell membrane</location>
        <topology evidence="7">Peripheral membrane protein</topology>
    </subcellularLocation>
    <subcellularLocation>
        <location evidence="1">Membrane</location>
    </subcellularLocation>
</comment>
<evidence type="ECO:0000256" key="1">
    <source>
        <dbReference type="ARBA" id="ARBA00004370"/>
    </source>
</evidence>
<organism evidence="8 10">
    <name type="scientific">Lactobacillus gigeriorum DSM 23908 = CRBIP 24.85</name>
    <dbReference type="NCBI Taxonomy" id="1423751"/>
    <lineage>
        <taxon>Bacteria</taxon>
        <taxon>Bacillati</taxon>
        <taxon>Bacillota</taxon>
        <taxon>Bacilli</taxon>
        <taxon>Lactobacillales</taxon>
        <taxon>Lactobacillaceae</taxon>
        <taxon>Lactobacillus</taxon>
    </lineage>
</organism>
<dbReference type="GO" id="GO:0005886">
    <property type="term" value="C:plasma membrane"/>
    <property type="evidence" value="ECO:0007669"/>
    <property type="project" value="UniProtKB-SubCell"/>
</dbReference>
<proteinExistence type="inferred from homology"/>
<comment type="function">
    <text evidence="7">This protein is part of the stalk that links CF(0) to CF(1). It either transmits conformational changes from CF(0) to CF(1) or is implicated in proton conduction.</text>
</comment>
<accession>I7KPA3</accession>
<comment type="caution">
    <text evidence="8">The sequence shown here is derived from an EMBL/GenBank/DDBJ whole genome shotgun (WGS) entry which is preliminary data.</text>
</comment>
<dbReference type="InterPro" id="IPR026015">
    <property type="entry name" value="ATP_synth_OSCP/delta_N_sf"/>
</dbReference>
<name>I7KPA3_9LACO</name>
<protein>
    <recommendedName>
        <fullName evidence="7">ATP synthase subunit delta</fullName>
    </recommendedName>
    <alternativeName>
        <fullName evidence="7">ATP synthase F(1) sector subunit delta</fullName>
    </alternativeName>
    <alternativeName>
        <fullName evidence="7">F-type ATPase subunit delta</fullName>
        <shortName evidence="7">F-ATPase subunit delta</shortName>
    </alternativeName>
</protein>
<dbReference type="PRINTS" id="PR00125">
    <property type="entry name" value="ATPASEDELTA"/>
</dbReference>
<keyword evidence="7" id="KW-1003">Cell membrane</keyword>
<evidence type="ECO:0000313" key="8">
    <source>
        <dbReference type="EMBL" id="CCI87229.1"/>
    </source>
</evidence>
<dbReference type="HAMAP" id="MF_01416">
    <property type="entry name" value="ATP_synth_delta_bact"/>
    <property type="match status" value="1"/>
</dbReference>
<evidence type="ECO:0000313" key="10">
    <source>
        <dbReference type="Proteomes" id="UP000009326"/>
    </source>
</evidence>
<comment type="similarity">
    <text evidence="7">Belongs to the ATPase delta chain family.</text>
</comment>
<keyword evidence="7" id="KW-0139">CF(1)</keyword>
<dbReference type="EMBL" id="AYZO01000001">
    <property type="protein sequence ID" value="KRN14767.1"/>
    <property type="molecule type" value="Genomic_DNA"/>
</dbReference>
<evidence type="ECO:0000313" key="11">
    <source>
        <dbReference type="Proteomes" id="UP000051521"/>
    </source>
</evidence>
<evidence type="ECO:0000313" key="9">
    <source>
        <dbReference type="EMBL" id="KRN14767.1"/>
    </source>
</evidence>
<dbReference type="GO" id="GO:0046933">
    <property type="term" value="F:proton-transporting ATP synthase activity, rotational mechanism"/>
    <property type="evidence" value="ECO:0007669"/>
    <property type="project" value="UniProtKB-UniRule"/>
</dbReference>
<evidence type="ECO:0000256" key="4">
    <source>
        <dbReference type="ARBA" id="ARBA00023065"/>
    </source>
</evidence>
<evidence type="ECO:0000256" key="5">
    <source>
        <dbReference type="ARBA" id="ARBA00023136"/>
    </source>
</evidence>
<dbReference type="Gene3D" id="1.10.520.20">
    <property type="entry name" value="N-terminal domain of the delta subunit of the F1F0-ATP synthase"/>
    <property type="match status" value="1"/>
</dbReference>
<evidence type="ECO:0000256" key="7">
    <source>
        <dbReference type="HAMAP-Rule" id="MF_01416"/>
    </source>
</evidence>
<comment type="function">
    <text evidence="7">F(1)F(0) ATP synthase produces ATP from ADP in the presence of a proton or sodium gradient. F-type ATPases consist of two structural domains, F(1) containing the extramembraneous catalytic core and F(0) containing the membrane proton channel, linked together by a central stalk and a peripheral stalk. During catalysis, ATP synthesis in the catalytic domain of F(1) is coupled via a rotary mechanism of the central stalk subunits to proton translocation.</text>
</comment>
<evidence type="ECO:0000256" key="3">
    <source>
        <dbReference type="ARBA" id="ARBA00022781"/>
    </source>
</evidence>
<reference evidence="9 11" key="2">
    <citation type="journal article" date="2015" name="Genome Announc.">
        <title>Expanding the biotechnology potential of lactobacilli through comparative genomics of 213 strains and associated genera.</title>
        <authorList>
            <person name="Sun Z."/>
            <person name="Harris H.M."/>
            <person name="McCann A."/>
            <person name="Guo C."/>
            <person name="Argimon S."/>
            <person name="Zhang W."/>
            <person name="Yang X."/>
            <person name="Jeffery I.B."/>
            <person name="Cooney J.C."/>
            <person name="Kagawa T.F."/>
            <person name="Liu W."/>
            <person name="Song Y."/>
            <person name="Salvetti E."/>
            <person name="Wrobel A."/>
            <person name="Rasinkangas P."/>
            <person name="Parkhill J."/>
            <person name="Rea M.C."/>
            <person name="O'Sullivan O."/>
            <person name="Ritari J."/>
            <person name="Douillard F.P."/>
            <person name="Paul Ross R."/>
            <person name="Yang R."/>
            <person name="Briner A.E."/>
            <person name="Felis G.E."/>
            <person name="de Vos W.M."/>
            <person name="Barrangou R."/>
            <person name="Klaenhammer T.R."/>
            <person name="Caufield P.W."/>
            <person name="Cui Y."/>
            <person name="Zhang H."/>
            <person name="O'Toole P.W."/>
        </authorList>
    </citation>
    <scope>NUCLEOTIDE SEQUENCE [LARGE SCALE GENOMIC DNA]</scope>
    <source>
        <strain evidence="9 11">DSM 23908</strain>
    </source>
</reference>
<dbReference type="InterPro" id="IPR000711">
    <property type="entry name" value="ATPase_OSCP/dsu"/>
</dbReference>
<reference evidence="8 10" key="1">
    <citation type="submission" date="2012-06" db="EMBL/GenBank/DDBJ databases">
        <title>Draft genome sequence of Lactobacillus gigeriorum CRBIP 24.85T, isolated from chicken crop.</title>
        <authorList>
            <person name="Cousin S."/>
            <person name="Ma L."/>
            <person name="Creno S."/>
            <person name="Clermont D."/>
            <person name="Loux V."/>
            <person name="Bizet C."/>
            <person name="Bouchier C."/>
        </authorList>
    </citation>
    <scope>NUCLEOTIDE SEQUENCE [LARGE SCALE GENOMIC DNA]</scope>
    <source>
        <strain evidence="10">CRBIP 24.85T</strain>
        <strain evidence="8">Type strain: CRBIP 24.85</strain>
    </source>
</reference>
<evidence type="ECO:0000256" key="2">
    <source>
        <dbReference type="ARBA" id="ARBA00022448"/>
    </source>
</evidence>
<keyword evidence="11" id="KW-1185">Reference proteome</keyword>
<gene>
    <name evidence="7" type="primary">atpH</name>
    <name evidence="8" type="ORF">BN52_03460</name>
    <name evidence="9" type="ORF">FC38_GL000059</name>
</gene>
<sequence length="182" mass="20792">MALSREEIATRYGRALYDFANEKDVLDTVYDEMLELKHAIVENPTFVRFLSNPILKADDKQTLLENVISDFSQESQDFLRLLLSYDRMGNLVEIIDRFVSFYNDAKLIANGTAITAVPLDEEQLQRLGNSFAKKYQLNAVRLENHVDPSILGGVILNVKDLVIDGSVKNRLQKIRTQLIDEQ</sequence>
<dbReference type="OrthoDB" id="9786633at2"/>
<dbReference type="NCBIfam" id="TIGR01145">
    <property type="entry name" value="ATP_synt_delta"/>
    <property type="match status" value="1"/>
</dbReference>
<dbReference type="PANTHER" id="PTHR11910">
    <property type="entry name" value="ATP SYNTHASE DELTA CHAIN"/>
    <property type="match status" value="1"/>
</dbReference>
<keyword evidence="3 7" id="KW-0375">Hydrogen ion transport</keyword>
<dbReference type="SUPFAM" id="SSF47928">
    <property type="entry name" value="N-terminal domain of the delta subunit of the F1F0-ATP synthase"/>
    <property type="match status" value="1"/>
</dbReference>
<keyword evidence="6 7" id="KW-0066">ATP synthesis</keyword>
<dbReference type="PATRIC" id="fig|1423751.3.peg.61"/>
<dbReference type="NCBIfam" id="NF004403">
    <property type="entry name" value="PRK05758.2-4"/>
    <property type="match status" value="1"/>
</dbReference>
<dbReference type="EMBL" id="CAKC01000059">
    <property type="protein sequence ID" value="CCI87229.1"/>
    <property type="molecule type" value="Genomic_DNA"/>
</dbReference>
<dbReference type="Proteomes" id="UP000009326">
    <property type="component" value="Unassembled WGS sequence"/>
</dbReference>
<dbReference type="AlphaFoldDB" id="I7KPA3"/>
<dbReference type="GO" id="GO:0045259">
    <property type="term" value="C:proton-transporting ATP synthase complex"/>
    <property type="evidence" value="ECO:0007669"/>
    <property type="project" value="UniProtKB-KW"/>
</dbReference>
<keyword evidence="2 7" id="KW-0813">Transport</keyword>
<dbReference type="Pfam" id="PF00213">
    <property type="entry name" value="OSCP"/>
    <property type="match status" value="1"/>
</dbReference>
<keyword evidence="4 7" id="KW-0406">Ion transport</keyword>